<dbReference type="InterPro" id="IPR050789">
    <property type="entry name" value="Diverse_Enzym_Activities"/>
</dbReference>
<sequence>MQKILSIIKLLTFLLFVSCSKEDTPQPTTPPLSEKDFSPLTAIMQSNLSAFNGNAGLLLMSKDGTILYKQYFGSYNDNTYIPIASGSKLPSMVTIMALVDKGLVNLNDKVSLFYPAEFAATDRKDITVRQLMSHTSGFAGGSQWISTDLVNLQEAVKGIGQGGVIGTNNVPAASMPYAPNGSKFGYGGVSMHVAGGIAEKVTGKTWDVIFKEQVADKLAMPNTNYVALGNTTNYRIAGGAGTRMMEFANLLLMLLNDGKFNGVQILSKNAIDEMLKDQTNGMPIAFTPYEGDPLRQNFRYGLGCWVEEVTNGVPTAFGSQGAFGFSPWIDKKRNVIGILFVQRTLGAVNTQPTAETAPYTLIRKKINEIIDAP</sequence>
<keyword evidence="3" id="KW-1185">Reference proteome</keyword>
<reference evidence="2 3" key="1">
    <citation type="submission" date="2016-10" db="EMBL/GenBank/DDBJ databases">
        <authorList>
            <person name="de Groot N.N."/>
        </authorList>
    </citation>
    <scope>NUCLEOTIDE SEQUENCE [LARGE SCALE GENOMIC DNA]</scope>
    <source>
        <strain>GEY</strain>
        <strain evidence="3">DSM 9560</strain>
    </source>
</reference>
<gene>
    <name evidence="2" type="ORF">SAMN04488541_10425</name>
</gene>
<dbReference type="AlphaFoldDB" id="A0A1I2J4L2"/>
<dbReference type="SUPFAM" id="SSF56601">
    <property type="entry name" value="beta-lactamase/transpeptidase-like"/>
    <property type="match status" value="1"/>
</dbReference>
<dbReference type="EMBL" id="FONY01000042">
    <property type="protein sequence ID" value="SFF49474.1"/>
    <property type="molecule type" value="Genomic_DNA"/>
</dbReference>
<dbReference type="STRING" id="1003.SAMN04488541_10425"/>
<dbReference type="Gene3D" id="3.40.710.10">
    <property type="entry name" value="DD-peptidase/beta-lactamase superfamily"/>
    <property type="match status" value="1"/>
</dbReference>
<organism evidence="2 3">
    <name type="scientific">Thermoflexibacter ruber</name>
    <dbReference type="NCBI Taxonomy" id="1003"/>
    <lineage>
        <taxon>Bacteria</taxon>
        <taxon>Pseudomonadati</taxon>
        <taxon>Bacteroidota</taxon>
        <taxon>Cytophagia</taxon>
        <taxon>Cytophagales</taxon>
        <taxon>Thermoflexibacteraceae</taxon>
        <taxon>Thermoflexibacter</taxon>
    </lineage>
</organism>
<name>A0A1I2J4L2_9BACT</name>
<evidence type="ECO:0000313" key="3">
    <source>
        <dbReference type="Proteomes" id="UP000199513"/>
    </source>
</evidence>
<feature type="domain" description="Beta-lactamase-related" evidence="1">
    <location>
        <begin position="58"/>
        <end position="346"/>
    </location>
</feature>
<dbReference type="Proteomes" id="UP000199513">
    <property type="component" value="Unassembled WGS sequence"/>
</dbReference>
<protein>
    <submittedName>
        <fullName evidence="2">CubicO group peptidase, beta-lactamase class C family</fullName>
    </submittedName>
</protein>
<accession>A0A1I2J4L2</accession>
<dbReference type="InterPro" id="IPR001466">
    <property type="entry name" value="Beta-lactam-related"/>
</dbReference>
<evidence type="ECO:0000313" key="2">
    <source>
        <dbReference type="EMBL" id="SFF49474.1"/>
    </source>
</evidence>
<dbReference type="OrthoDB" id="2247630at2"/>
<dbReference type="Pfam" id="PF00144">
    <property type="entry name" value="Beta-lactamase"/>
    <property type="match status" value="1"/>
</dbReference>
<evidence type="ECO:0000259" key="1">
    <source>
        <dbReference type="Pfam" id="PF00144"/>
    </source>
</evidence>
<dbReference type="PANTHER" id="PTHR43283:SF3">
    <property type="entry name" value="BETA-LACTAMASE FAMILY PROTEIN (AFU_ORTHOLOGUE AFUA_5G07500)"/>
    <property type="match status" value="1"/>
</dbReference>
<dbReference type="RefSeq" id="WP_091548954.1">
    <property type="nucleotide sequence ID" value="NZ_FONY01000042.1"/>
</dbReference>
<dbReference type="PANTHER" id="PTHR43283">
    <property type="entry name" value="BETA-LACTAMASE-RELATED"/>
    <property type="match status" value="1"/>
</dbReference>
<proteinExistence type="predicted"/>
<dbReference type="InterPro" id="IPR012338">
    <property type="entry name" value="Beta-lactam/transpept-like"/>
</dbReference>